<feature type="region of interest" description="Disordered" evidence="1">
    <location>
        <begin position="548"/>
        <end position="572"/>
    </location>
</feature>
<keyword evidence="3" id="KW-1185">Reference proteome</keyword>
<sequence>MLDPKTSLAIDAPPVVPYDDGFSTDSEDIGERERMLHDLASSLLSISASSSLKDAAVIENQSIVHQQQIRVDPPPNDAKEKKSQLIPPAASKTSASTSNGATSGVKTPLNHTKKPQEGTTEKENEDNCKNCNGRLAPLSVRLKVMKTAAQQKLGKGPPLSRQCCCCHITYPFVSLTYESRSRACTQPRCYKCNWAVKSGRRDGYASNIGAKRTVDGEVKNPEEFCKRCSRKLISLAERTKTMKEGRGLSMSKQCSCCQITYSLADMTVESREPTCRVPVCHTCGPPPTLRASRHSTMNGLKTNGSLAPTKATGDKAKVENCCRNCKAQLPSLEERREVMKYYTSMQIKDMSPPTRQCSCCFITYTLASISSKSTEPFCFACNDMRAEDFEAEEKAPSSSVVVADNSTELKPEAKNPPEIIVIDDAVDDEEGELVEEETCKCCHGKLIAMAKRVEMMKEAAQKHGGKGPPPSRQCACCRVTYPSAALTNKSRQLTRTVPICRNCCQAGGNTIYEMLCVSDEFIEGFRIENPEMARNLLKKKENGALDEAVKNQRKRMETKKRRAQLPQHVQLT</sequence>
<feature type="compositionally biased region" description="Basic residues" evidence="1">
    <location>
        <begin position="551"/>
        <end position="563"/>
    </location>
</feature>
<dbReference type="EMBL" id="JBIMZQ010000023">
    <property type="protein sequence ID" value="KAL3664602.1"/>
    <property type="molecule type" value="Genomic_DNA"/>
</dbReference>
<reference evidence="2 3" key="1">
    <citation type="submission" date="2024-09" db="EMBL/GenBank/DDBJ databases">
        <title>Genome sequencing and assembly of Phytophthora oleae, isolate VK10A, causative agent of rot of olive drupes.</title>
        <authorList>
            <person name="Conti Taguali S."/>
            <person name="Riolo M."/>
            <person name="La Spada F."/>
            <person name="Cacciola S.O."/>
            <person name="Dionisio G."/>
        </authorList>
    </citation>
    <scope>NUCLEOTIDE SEQUENCE [LARGE SCALE GENOMIC DNA]</scope>
    <source>
        <strain evidence="2 3">VK10A</strain>
    </source>
</reference>
<feature type="region of interest" description="Disordered" evidence="1">
    <location>
        <begin position="66"/>
        <end position="130"/>
    </location>
</feature>
<evidence type="ECO:0000313" key="3">
    <source>
        <dbReference type="Proteomes" id="UP001632037"/>
    </source>
</evidence>
<accession>A0ABD3FDV6</accession>
<feature type="region of interest" description="Disordered" evidence="1">
    <location>
        <begin position="1"/>
        <end position="29"/>
    </location>
</feature>
<evidence type="ECO:0000313" key="2">
    <source>
        <dbReference type="EMBL" id="KAL3664602.1"/>
    </source>
</evidence>
<dbReference type="Proteomes" id="UP001632037">
    <property type="component" value="Unassembled WGS sequence"/>
</dbReference>
<gene>
    <name evidence="2" type="ORF">V7S43_010352</name>
</gene>
<dbReference type="AlphaFoldDB" id="A0ABD3FDV6"/>
<organism evidence="2 3">
    <name type="scientific">Phytophthora oleae</name>
    <dbReference type="NCBI Taxonomy" id="2107226"/>
    <lineage>
        <taxon>Eukaryota</taxon>
        <taxon>Sar</taxon>
        <taxon>Stramenopiles</taxon>
        <taxon>Oomycota</taxon>
        <taxon>Peronosporomycetes</taxon>
        <taxon>Peronosporales</taxon>
        <taxon>Peronosporaceae</taxon>
        <taxon>Phytophthora</taxon>
    </lineage>
</organism>
<name>A0ABD3FDV6_9STRA</name>
<evidence type="ECO:0000256" key="1">
    <source>
        <dbReference type="SAM" id="MobiDB-lite"/>
    </source>
</evidence>
<feature type="compositionally biased region" description="Basic and acidic residues" evidence="1">
    <location>
        <begin position="114"/>
        <end position="128"/>
    </location>
</feature>
<feature type="compositionally biased region" description="Low complexity" evidence="1">
    <location>
        <begin position="89"/>
        <end position="103"/>
    </location>
</feature>
<proteinExistence type="predicted"/>
<protein>
    <submittedName>
        <fullName evidence="2">Uncharacterized protein</fullName>
    </submittedName>
</protein>
<comment type="caution">
    <text evidence="2">The sequence shown here is derived from an EMBL/GenBank/DDBJ whole genome shotgun (WGS) entry which is preliminary data.</text>
</comment>